<dbReference type="InterPro" id="IPR007459">
    <property type="entry name" value="DNA_pol3_chi"/>
</dbReference>
<dbReference type="GO" id="GO:0003887">
    <property type="term" value="F:DNA-directed DNA polymerase activity"/>
    <property type="evidence" value="ECO:0007669"/>
    <property type="project" value="UniProtKB-EC"/>
</dbReference>
<dbReference type="PANTHER" id="PTHR38767">
    <property type="entry name" value="DNA POLYMERASE III SUBUNIT CHI"/>
    <property type="match status" value="1"/>
</dbReference>
<dbReference type="Pfam" id="PF04364">
    <property type="entry name" value="DNA_pol3_chi"/>
    <property type="match status" value="1"/>
</dbReference>
<organism evidence="1 2">
    <name type="scientific">Gymnodinialimonas ceratoperidinii</name>
    <dbReference type="NCBI Taxonomy" id="2856823"/>
    <lineage>
        <taxon>Bacteria</taxon>
        <taxon>Pseudomonadati</taxon>
        <taxon>Pseudomonadota</taxon>
        <taxon>Alphaproteobacteria</taxon>
        <taxon>Rhodobacterales</taxon>
        <taxon>Paracoccaceae</taxon>
        <taxon>Gymnodinialimonas</taxon>
    </lineage>
</organism>
<dbReference type="GO" id="GO:0003677">
    <property type="term" value="F:DNA binding"/>
    <property type="evidence" value="ECO:0007669"/>
    <property type="project" value="InterPro"/>
</dbReference>
<dbReference type="EMBL" id="CP079194">
    <property type="protein sequence ID" value="QXT38761.1"/>
    <property type="molecule type" value="Genomic_DNA"/>
</dbReference>
<dbReference type="RefSeq" id="WP_219000957.1">
    <property type="nucleotide sequence ID" value="NZ_CP079194.1"/>
</dbReference>
<evidence type="ECO:0000313" key="1">
    <source>
        <dbReference type="EMBL" id="QXT38761.1"/>
    </source>
</evidence>
<sequence>MGEAYFYHLTQSPLDMALRILLGKSLQAGWRIAIRGRTEATLDRLDLALWSVPPDSFLPHGRAGGDHDAAQPVLLTTGTAGNDPTCLVTIEGAQVDPAEVGAMERVMVLFDGFDEGAVQVAREQWKTLTAAGCAAKYWSEASGRWEMKAESPRA</sequence>
<keyword evidence="1" id="KW-0548">Nucleotidyltransferase</keyword>
<dbReference type="Proteomes" id="UP000825009">
    <property type="component" value="Chromosome"/>
</dbReference>
<protein>
    <submittedName>
        <fullName evidence="1">DNA polymerase III subunit chi</fullName>
        <ecNumber evidence="1">2.7.7.7</ecNumber>
    </submittedName>
</protein>
<dbReference type="GO" id="GO:0032298">
    <property type="term" value="P:positive regulation of DNA-templated DNA replication initiation"/>
    <property type="evidence" value="ECO:0007669"/>
    <property type="project" value="TreeGrafter"/>
</dbReference>
<gene>
    <name evidence="1" type="ORF">KYE46_12555</name>
</gene>
<keyword evidence="1" id="KW-0808">Transferase</keyword>
<evidence type="ECO:0000313" key="2">
    <source>
        <dbReference type="Proteomes" id="UP000825009"/>
    </source>
</evidence>
<dbReference type="PANTHER" id="PTHR38767:SF1">
    <property type="entry name" value="DNA POLYMERASE III SUBUNIT CHI"/>
    <property type="match status" value="1"/>
</dbReference>
<dbReference type="EC" id="2.7.7.7" evidence="1"/>
<proteinExistence type="predicted"/>
<keyword evidence="2" id="KW-1185">Reference proteome</keyword>
<dbReference type="NCBIfam" id="NF004347">
    <property type="entry name" value="PRK05728.1-4"/>
    <property type="match status" value="1"/>
</dbReference>
<dbReference type="KEGG" id="gce:KYE46_12555"/>
<accession>A0A8F6TW32</accession>
<dbReference type="AlphaFoldDB" id="A0A8F6TW32"/>
<reference evidence="1 2" key="1">
    <citation type="submission" date="2021-07" db="EMBL/GenBank/DDBJ databases">
        <title>A novel Jannaschia species isolated from marine dinoflagellate Ceratoperidinium margalefii.</title>
        <authorList>
            <person name="Jiang Y."/>
            <person name="Li Z."/>
        </authorList>
    </citation>
    <scope>NUCLEOTIDE SEQUENCE [LARGE SCALE GENOMIC DNA]</scope>
    <source>
        <strain evidence="1 2">J12C1-MA-4</strain>
    </source>
</reference>
<name>A0A8F6TW32_9RHOB</name>
<dbReference type="GO" id="GO:0006260">
    <property type="term" value="P:DNA replication"/>
    <property type="evidence" value="ECO:0007669"/>
    <property type="project" value="InterPro"/>
</dbReference>